<evidence type="ECO:0000256" key="5">
    <source>
        <dbReference type="ARBA" id="ARBA00012142"/>
    </source>
</evidence>
<dbReference type="FunFam" id="3.20.20.60:FF:000025">
    <property type="entry name" value="Pyruvate kinase"/>
    <property type="match status" value="1"/>
</dbReference>
<evidence type="ECO:0000256" key="14">
    <source>
        <dbReference type="NCBIfam" id="TIGR01064"/>
    </source>
</evidence>
<evidence type="ECO:0000259" key="17">
    <source>
        <dbReference type="Pfam" id="PF02887"/>
    </source>
</evidence>
<keyword evidence="7" id="KW-0479">Metal-binding</keyword>
<evidence type="ECO:0000256" key="4">
    <source>
        <dbReference type="ARBA" id="ARBA00008663"/>
    </source>
</evidence>
<organism evidence="18 19">
    <name type="scientific">'Catharanthus roseus' aster yellows phytoplasma</name>
    <dbReference type="NCBI Taxonomy" id="1193712"/>
    <lineage>
        <taxon>Bacteria</taxon>
        <taxon>Bacillati</taxon>
        <taxon>Mycoplasmatota</taxon>
        <taxon>Mollicutes</taxon>
        <taxon>Acholeplasmatales</taxon>
        <taxon>Acholeplasmataceae</taxon>
        <taxon>Candidatus Phytoplasma</taxon>
        <taxon>16SrI (Aster yellows group)</taxon>
    </lineage>
</organism>
<keyword evidence="9 15" id="KW-0418">Kinase</keyword>
<evidence type="ECO:0000256" key="8">
    <source>
        <dbReference type="ARBA" id="ARBA00022741"/>
    </source>
</evidence>
<dbReference type="NCBIfam" id="NF004978">
    <property type="entry name" value="PRK06354.1"/>
    <property type="match status" value="1"/>
</dbReference>
<proteinExistence type="inferred from homology"/>
<accession>A0A4P6M906</accession>
<evidence type="ECO:0000313" key="18">
    <source>
        <dbReference type="EMBL" id="QBF23872.1"/>
    </source>
</evidence>
<comment type="cofactor">
    <cofactor evidence="2">
        <name>K(+)</name>
        <dbReference type="ChEBI" id="CHEBI:29103"/>
    </cofactor>
</comment>
<keyword evidence="10" id="KW-0067">ATP-binding</keyword>
<dbReference type="EC" id="2.7.1.40" evidence="5 14"/>
<dbReference type="InterPro" id="IPR011037">
    <property type="entry name" value="Pyrv_Knase-like_insert_dom_sf"/>
</dbReference>
<evidence type="ECO:0000256" key="6">
    <source>
        <dbReference type="ARBA" id="ARBA00022679"/>
    </source>
</evidence>
<dbReference type="Gene3D" id="3.40.1380.20">
    <property type="entry name" value="Pyruvate kinase, C-terminal domain"/>
    <property type="match status" value="1"/>
</dbReference>
<dbReference type="GO" id="GO:0016301">
    <property type="term" value="F:kinase activity"/>
    <property type="evidence" value="ECO:0007669"/>
    <property type="project" value="UniProtKB-KW"/>
</dbReference>
<sequence>MNKTKIICTLGPASYDKNILQALIQTGLNVARFNFSHAQYEQTKLLMKTIKTISDKLDKHTGLMLDTKGPEIRTHEFDGVVTIQKDSEVKISMTEVLGNAKLFSVSYSNLYNELKVGDMVNIDDGYLSLEVVGKDEAKQQLVTKAKNTHSIKSRRGVNVPKVNLEMDFISPKDYQDIVFAAQQDFDYIAASFVRRAQDVKDIRKILQEQGNSNIQIISKIENQEGVDNLEEIIQESDGIMVARGDLGIEVDGELVPLYQTRMITKCLEYGKPVVVATQMLESMQRNPRPTKAETSDVFNAVREGTTFTMLSGESASGEYPIEAVTYMKKINYQAEKVVNYQALSQVYQPKNSKENLLLSAVELALRTDVKAIVVYDLKDAYNVSKFHPSVPVLALVKTEQEARRLVLNFGVCPFVSETKLQTKLEELTQNQSSNCLVVKDGMLYFK</sequence>
<dbReference type="GO" id="GO:0000287">
    <property type="term" value="F:magnesium ion binding"/>
    <property type="evidence" value="ECO:0007669"/>
    <property type="project" value="UniProtKB-UniRule"/>
</dbReference>
<dbReference type="InterPro" id="IPR015795">
    <property type="entry name" value="Pyrv_Knase_C"/>
</dbReference>
<evidence type="ECO:0000256" key="2">
    <source>
        <dbReference type="ARBA" id="ARBA00001958"/>
    </source>
</evidence>
<evidence type="ECO:0000256" key="3">
    <source>
        <dbReference type="ARBA" id="ARBA00004997"/>
    </source>
</evidence>
<evidence type="ECO:0000259" key="16">
    <source>
        <dbReference type="Pfam" id="PF00224"/>
    </source>
</evidence>
<evidence type="ECO:0000256" key="9">
    <source>
        <dbReference type="ARBA" id="ARBA00022777"/>
    </source>
</evidence>
<dbReference type="Gene3D" id="3.20.20.60">
    <property type="entry name" value="Phosphoenolpyruvate-binding domains"/>
    <property type="match status" value="1"/>
</dbReference>
<evidence type="ECO:0000256" key="1">
    <source>
        <dbReference type="ARBA" id="ARBA00001946"/>
    </source>
</evidence>
<keyword evidence="19" id="KW-1185">Reference proteome</keyword>
<dbReference type="PROSITE" id="PS00110">
    <property type="entry name" value="PYRUVATE_KINASE"/>
    <property type="match status" value="1"/>
</dbReference>
<dbReference type="GO" id="GO:0030955">
    <property type="term" value="F:potassium ion binding"/>
    <property type="evidence" value="ECO:0007669"/>
    <property type="project" value="UniProtKB-UniRule"/>
</dbReference>
<keyword evidence="11 15" id="KW-0460">Magnesium</keyword>
<dbReference type="AlphaFoldDB" id="A0A4P6M906"/>
<evidence type="ECO:0000256" key="7">
    <source>
        <dbReference type="ARBA" id="ARBA00022723"/>
    </source>
</evidence>
<dbReference type="SUPFAM" id="SSF52935">
    <property type="entry name" value="PK C-terminal domain-like"/>
    <property type="match status" value="1"/>
</dbReference>
<dbReference type="Pfam" id="PF00224">
    <property type="entry name" value="PK"/>
    <property type="match status" value="1"/>
</dbReference>
<dbReference type="InterPro" id="IPR015813">
    <property type="entry name" value="Pyrv/PenolPyrv_kinase-like_dom"/>
</dbReference>
<evidence type="ECO:0000256" key="13">
    <source>
        <dbReference type="ARBA" id="ARBA00023317"/>
    </source>
</evidence>
<comment type="pathway">
    <text evidence="3 15">Carbohydrate degradation; glycolysis; pyruvate from D-glyceraldehyde 3-phosphate: step 5/5.</text>
</comment>
<dbReference type="InterPro" id="IPR040442">
    <property type="entry name" value="Pyrv_kinase-like_dom_sf"/>
</dbReference>
<keyword evidence="12 15" id="KW-0324">Glycolysis</keyword>
<dbReference type="Pfam" id="PF02887">
    <property type="entry name" value="PK_C"/>
    <property type="match status" value="1"/>
</dbReference>
<dbReference type="UniPathway" id="UPA00109">
    <property type="reaction ID" value="UER00188"/>
</dbReference>
<reference evidence="18 19" key="1">
    <citation type="submission" date="2019-02" db="EMBL/GenBank/DDBJ databases">
        <title>Draft Genome Sequence of Maize Bushy Stunt-like Phytoplasma group 16SrI-B (Aster yellows) in South Africa.</title>
        <authorList>
            <person name="Coetzee B."/>
            <person name="Douglas-Smit N."/>
            <person name="Maree H.J."/>
            <person name="Burger J.T."/>
            <person name="Kruger K."/>
            <person name="Pietersen G."/>
        </authorList>
    </citation>
    <scope>NUCLEOTIDE SEQUENCE [LARGE SCALE GENOMIC DNA]</scope>
    <source>
        <strain evidence="18 19">De Villa</strain>
    </source>
</reference>
<keyword evidence="8" id="KW-0547">Nucleotide-binding</keyword>
<dbReference type="SUPFAM" id="SSF51621">
    <property type="entry name" value="Phosphoenolpyruvate/pyruvate domain"/>
    <property type="match status" value="1"/>
</dbReference>
<protein>
    <recommendedName>
        <fullName evidence="5 14">Pyruvate kinase</fullName>
        <ecNumber evidence="5 14">2.7.1.40</ecNumber>
    </recommendedName>
</protein>
<dbReference type="InterPro" id="IPR001697">
    <property type="entry name" value="Pyr_Knase"/>
</dbReference>
<keyword evidence="13 18" id="KW-0670">Pyruvate</keyword>
<dbReference type="InterPro" id="IPR015806">
    <property type="entry name" value="Pyrv_Knase_insert_dom_sf"/>
</dbReference>
<dbReference type="GO" id="GO:0005524">
    <property type="term" value="F:ATP binding"/>
    <property type="evidence" value="ECO:0007669"/>
    <property type="project" value="UniProtKB-KW"/>
</dbReference>
<name>A0A4P6M906_9MOLU</name>
<dbReference type="InterPro" id="IPR015793">
    <property type="entry name" value="Pyrv_Knase_brl"/>
</dbReference>
<dbReference type="RefSeq" id="WP_069028228.1">
    <property type="nucleotide sequence ID" value="NZ_CP035949.1"/>
</dbReference>
<comment type="catalytic activity">
    <reaction evidence="15">
        <text>pyruvate + ATP = phosphoenolpyruvate + ADP + H(+)</text>
        <dbReference type="Rhea" id="RHEA:18157"/>
        <dbReference type="ChEBI" id="CHEBI:15361"/>
        <dbReference type="ChEBI" id="CHEBI:15378"/>
        <dbReference type="ChEBI" id="CHEBI:30616"/>
        <dbReference type="ChEBI" id="CHEBI:58702"/>
        <dbReference type="ChEBI" id="CHEBI:456216"/>
        <dbReference type="EC" id="2.7.1.40"/>
    </reaction>
</comment>
<keyword evidence="6 15" id="KW-0808">Transferase</keyword>
<dbReference type="GO" id="GO:0004743">
    <property type="term" value="F:pyruvate kinase activity"/>
    <property type="evidence" value="ECO:0007669"/>
    <property type="project" value="UniProtKB-UniRule"/>
</dbReference>
<dbReference type="Proteomes" id="UP000289726">
    <property type="component" value="Chromosome"/>
</dbReference>
<dbReference type="SUPFAM" id="SSF50800">
    <property type="entry name" value="PK beta-barrel domain-like"/>
    <property type="match status" value="1"/>
</dbReference>
<dbReference type="NCBIfam" id="NF004491">
    <property type="entry name" value="PRK05826.1"/>
    <property type="match status" value="1"/>
</dbReference>
<feature type="domain" description="Pyruvate kinase C-terminal" evidence="17">
    <location>
        <begin position="355"/>
        <end position="429"/>
    </location>
</feature>
<dbReference type="PANTHER" id="PTHR11817">
    <property type="entry name" value="PYRUVATE KINASE"/>
    <property type="match status" value="1"/>
</dbReference>
<evidence type="ECO:0000256" key="10">
    <source>
        <dbReference type="ARBA" id="ARBA00022840"/>
    </source>
</evidence>
<evidence type="ECO:0000256" key="11">
    <source>
        <dbReference type="ARBA" id="ARBA00022842"/>
    </source>
</evidence>
<gene>
    <name evidence="18" type="primary">pyk</name>
    <name evidence="18" type="ORF">EXT02_01535</name>
</gene>
<dbReference type="Gene3D" id="2.40.33.10">
    <property type="entry name" value="PK beta-barrel domain-like"/>
    <property type="match status" value="1"/>
</dbReference>
<dbReference type="FunFam" id="2.40.33.10:FF:000001">
    <property type="entry name" value="Pyruvate kinase"/>
    <property type="match status" value="1"/>
</dbReference>
<comment type="cofactor">
    <cofactor evidence="1">
        <name>Mg(2+)</name>
        <dbReference type="ChEBI" id="CHEBI:18420"/>
    </cofactor>
</comment>
<dbReference type="EMBL" id="CP035949">
    <property type="protein sequence ID" value="QBF23872.1"/>
    <property type="molecule type" value="Genomic_DNA"/>
</dbReference>
<evidence type="ECO:0000256" key="12">
    <source>
        <dbReference type="ARBA" id="ARBA00023152"/>
    </source>
</evidence>
<dbReference type="InterPro" id="IPR036918">
    <property type="entry name" value="Pyrv_Knase_C_sf"/>
</dbReference>
<dbReference type="NCBIfam" id="TIGR01064">
    <property type="entry name" value="pyruv_kin"/>
    <property type="match status" value="1"/>
</dbReference>
<evidence type="ECO:0000313" key="19">
    <source>
        <dbReference type="Proteomes" id="UP000289726"/>
    </source>
</evidence>
<dbReference type="PRINTS" id="PR01050">
    <property type="entry name" value="PYRUVTKNASE"/>
</dbReference>
<evidence type="ECO:0000256" key="15">
    <source>
        <dbReference type="RuleBase" id="RU000504"/>
    </source>
</evidence>
<comment type="similarity">
    <text evidence="4 15">Belongs to the pyruvate kinase family.</text>
</comment>
<dbReference type="InterPro" id="IPR018209">
    <property type="entry name" value="Pyrv_Knase_AS"/>
</dbReference>
<feature type="domain" description="Pyruvate kinase barrel" evidence="16">
    <location>
        <begin position="2"/>
        <end position="324"/>
    </location>
</feature>